<evidence type="ECO:0000313" key="2">
    <source>
        <dbReference type="Proteomes" id="UP000235145"/>
    </source>
</evidence>
<dbReference type="Proteomes" id="UP000235145">
    <property type="component" value="Unassembled WGS sequence"/>
</dbReference>
<keyword evidence="2" id="KW-1185">Reference proteome</keyword>
<protein>
    <submittedName>
        <fullName evidence="1">Uncharacterized protein</fullName>
    </submittedName>
</protein>
<organism evidence="1 2">
    <name type="scientific">Lactuca sativa</name>
    <name type="common">Garden lettuce</name>
    <dbReference type="NCBI Taxonomy" id="4236"/>
    <lineage>
        <taxon>Eukaryota</taxon>
        <taxon>Viridiplantae</taxon>
        <taxon>Streptophyta</taxon>
        <taxon>Embryophyta</taxon>
        <taxon>Tracheophyta</taxon>
        <taxon>Spermatophyta</taxon>
        <taxon>Magnoliopsida</taxon>
        <taxon>eudicotyledons</taxon>
        <taxon>Gunneridae</taxon>
        <taxon>Pentapetalae</taxon>
        <taxon>asterids</taxon>
        <taxon>campanulids</taxon>
        <taxon>Asterales</taxon>
        <taxon>Asteraceae</taxon>
        <taxon>Cichorioideae</taxon>
        <taxon>Cichorieae</taxon>
        <taxon>Lactucinae</taxon>
        <taxon>Lactuca</taxon>
    </lineage>
</organism>
<gene>
    <name evidence="1" type="ORF">LSAT_V11C600315680</name>
</gene>
<comment type="caution">
    <text evidence="1">The sequence shown here is derived from an EMBL/GenBank/DDBJ whole genome shotgun (WGS) entry which is preliminary data.</text>
</comment>
<name>A0A9R1V9B0_LACSA</name>
<reference evidence="1 2" key="1">
    <citation type="journal article" date="2017" name="Nat. Commun.">
        <title>Genome assembly with in vitro proximity ligation data and whole-genome triplication in lettuce.</title>
        <authorList>
            <person name="Reyes-Chin-Wo S."/>
            <person name="Wang Z."/>
            <person name="Yang X."/>
            <person name="Kozik A."/>
            <person name="Arikit S."/>
            <person name="Song C."/>
            <person name="Xia L."/>
            <person name="Froenicke L."/>
            <person name="Lavelle D.O."/>
            <person name="Truco M.J."/>
            <person name="Xia R."/>
            <person name="Zhu S."/>
            <person name="Xu C."/>
            <person name="Xu H."/>
            <person name="Xu X."/>
            <person name="Cox K."/>
            <person name="Korf I."/>
            <person name="Meyers B.C."/>
            <person name="Michelmore R.W."/>
        </authorList>
    </citation>
    <scope>NUCLEOTIDE SEQUENCE [LARGE SCALE GENOMIC DNA]</scope>
    <source>
        <strain evidence="2">cv. Salinas</strain>
        <tissue evidence="1">Seedlings</tissue>
    </source>
</reference>
<accession>A0A9R1V9B0</accession>
<dbReference type="EMBL" id="NBSK02000006">
    <property type="protein sequence ID" value="KAJ0200643.1"/>
    <property type="molecule type" value="Genomic_DNA"/>
</dbReference>
<proteinExistence type="predicted"/>
<sequence length="122" mass="14000">MWMMLFLQVNAIFTGKWDRGSIKYLSCILKCFKISSESTPQTMNSITWHKFLIARKTCFPFYYLGSSGCQYVIKKQLDRNGNGAGHSFPNPHDIFRVYYRDAPLGFGFSRRVSGILSGLHNS</sequence>
<evidence type="ECO:0000313" key="1">
    <source>
        <dbReference type="EMBL" id="KAJ0200643.1"/>
    </source>
</evidence>
<dbReference type="AlphaFoldDB" id="A0A9R1V9B0"/>